<sequence>MSLNLNSSLAGLSLLTGSNSFASFGSGALTFETRAVREAKVAFSTPATTPPWKQAQPNTTLSAQVSAIRRLSTIIDTRVGDGQKLTPDVATAFTTYKALDSLRALAEAAVAGPTASVRETLQGVFSKGLTDLQNFLGSAGGDKLAIAFDQPSRSVKSVAIDAAGTIGETLGKGVADARDAPLAALSGTEQFAITIKRGTASDTINVDLAGGPQPPTLDSVSEAINGAIAAVPLRNPDGSVNLDANGNPVPRWLVRFVPDKSTGSWGFRVENPGLEEVSIDQIGGKDALMVATGLTGLDAPSSAQVMRIDDPAGAATRRTLSNISALDRLATERAELNAPKYAPIEGVEAAPTDRFAATSARAMATASDGSSYIVGTTAGDLGANRVAGSQDLFLTKVDSEGNVLWQRELGATGSAEGAAVSIGPDGQVVVAGTVTGMFDGDNADGDMLVARFDANGDELSSTLVRALGSDTATAVTVGGDGAIYVGGKTSSGGGDAFIARLDADGSLRERRRIDSGGGDTLNALAIGQGGELLALTREGSTAKVRRIDAASLATDLGEFALGQADARAIAVADDGTIAVGGAASAALNGGQVNSMAGGRDGFVARLSADLASADISYVGTGGDDQIDSLSFMNGSLYAGGRTTGDLGATRRGAVDGFVTRLDAATGAIASNQQFGLSAHRTEPVRVTAATGGSTVLGALGLHRGVVTDQNSVKLTAQTSLRAGDQFSIRVDDGAVRRITIDADETLTTLSAKVSKITGSKATVTTPGSDGQRTLSISAKPGSTIELIAGSEGRDALEKLGLPAAKLVAPPAYDVNAPKVTPGGSYGLDLTHALDLSTKEGAALALKRVKSAISMTQTAYRSLYWDSSKASIVNGSAGGAGSVSAYQQAQIARYQDALTRISGLTASFSTGGGTMFGF</sequence>
<name>A0A8T4I8V9_9SPHN</name>
<dbReference type="SUPFAM" id="SSF63829">
    <property type="entry name" value="Calcium-dependent phosphotriesterase"/>
    <property type="match status" value="1"/>
</dbReference>
<keyword evidence="1" id="KW-0732">Signal</keyword>
<proteinExistence type="predicted"/>
<organism evidence="2 3">
    <name type="scientific">Stakelama marina</name>
    <dbReference type="NCBI Taxonomy" id="2826939"/>
    <lineage>
        <taxon>Bacteria</taxon>
        <taxon>Pseudomonadati</taxon>
        <taxon>Pseudomonadota</taxon>
        <taxon>Alphaproteobacteria</taxon>
        <taxon>Sphingomonadales</taxon>
        <taxon>Sphingomonadaceae</taxon>
        <taxon>Stakelama</taxon>
    </lineage>
</organism>
<feature type="signal peptide" evidence="1">
    <location>
        <begin position="1"/>
        <end position="22"/>
    </location>
</feature>
<dbReference type="Proteomes" id="UP000676996">
    <property type="component" value="Unassembled WGS sequence"/>
</dbReference>
<dbReference type="InterPro" id="IPR052918">
    <property type="entry name" value="Motility_Chemotaxis_Reg"/>
</dbReference>
<reference evidence="2" key="1">
    <citation type="submission" date="2021-04" db="EMBL/GenBank/DDBJ databases">
        <title>Ouciella asimina sp. nov., isolated from the surface seawater in the hydrothermal field of Okinawa Trough.</title>
        <authorList>
            <person name="Shuang W."/>
        </authorList>
    </citation>
    <scope>NUCLEOTIDE SEQUENCE</scope>
    <source>
        <strain evidence="2">LXI357</strain>
    </source>
</reference>
<feature type="chain" id="PRO_5035934893" evidence="1">
    <location>
        <begin position="23"/>
        <end position="917"/>
    </location>
</feature>
<dbReference type="RefSeq" id="WP_284052234.1">
    <property type="nucleotide sequence ID" value="NZ_JAGRQC010000001.1"/>
</dbReference>
<evidence type="ECO:0000256" key="1">
    <source>
        <dbReference type="SAM" id="SignalP"/>
    </source>
</evidence>
<protein>
    <submittedName>
        <fullName evidence="2">Delta-60 repeat domain-containing protein</fullName>
    </submittedName>
</protein>
<dbReference type="AlphaFoldDB" id="A0A8T4I8V9"/>
<dbReference type="EMBL" id="JAGRQC010000001">
    <property type="protein sequence ID" value="MBR0550940.1"/>
    <property type="molecule type" value="Genomic_DNA"/>
</dbReference>
<keyword evidence="3" id="KW-1185">Reference proteome</keyword>
<dbReference type="PANTHER" id="PTHR35580:SF1">
    <property type="entry name" value="PHYTASE-LIKE DOMAIN-CONTAINING PROTEIN"/>
    <property type="match status" value="1"/>
</dbReference>
<evidence type="ECO:0000313" key="3">
    <source>
        <dbReference type="Proteomes" id="UP000676996"/>
    </source>
</evidence>
<accession>A0A8T4I8V9</accession>
<comment type="caution">
    <text evidence="2">The sequence shown here is derived from an EMBL/GenBank/DDBJ whole genome shotgun (WGS) entry which is preliminary data.</text>
</comment>
<gene>
    <name evidence="2" type="ORF">J7S20_00300</name>
</gene>
<dbReference type="PANTHER" id="PTHR35580">
    <property type="entry name" value="CELL SURFACE GLYCOPROTEIN (S-LAYER PROTEIN)-LIKE PROTEIN"/>
    <property type="match status" value="1"/>
</dbReference>
<evidence type="ECO:0000313" key="2">
    <source>
        <dbReference type="EMBL" id="MBR0550940.1"/>
    </source>
</evidence>